<dbReference type="CDD" id="cd00371">
    <property type="entry name" value="HMA"/>
    <property type="match status" value="1"/>
</dbReference>
<proteinExistence type="predicted"/>
<keyword evidence="3" id="KW-1185">Reference proteome</keyword>
<dbReference type="EMBL" id="BONY01000027">
    <property type="protein sequence ID" value="GIH06456.1"/>
    <property type="molecule type" value="Genomic_DNA"/>
</dbReference>
<reference evidence="2" key="1">
    <citation type="submission" date="2021-01" db="EMBL/GenBank/DDBJ databases">
        <title>Whole genome shotgun sequence of Rhizocola hellebori NBRC 109834.</title>
        <authorList>
            <person name="Komaki H."/>
            <person name="Tamura T."/>
        </authorList>
    </citation>
    <scope>NUCLEOTIDE SEQUENCE</scope>
    <source>
        <strain evidence="2">NBRC 109834</strain>
    </source>
</reference>
<dbReference type="GO" id="GO:0046872">
    <property type="term" value="F:metal ion binding"/>
    <property type="evidence" value="ECO:0007669"/>
    <property type="project" value="InterPro"/>
</dbReference>
<dbReference type="Proteomes" id="UP000612899">
    <property type="component" value="Unassembled WGS sequence"/>
</dbReference>
<evidence type="ECO:0000313" key="3">
    <source>
        <dbReference type="Proteomes" id="UP000612899"/>
    </source>
</evidence>
<name>A0A8J3QBD4_9ACTN</name>
<dbReference type="Pfam" id="PF00403">
    <property type="entry name" value="HMA"/>
    <property type="match status" value="1"/>
</dbReference>
<comment type="caution">
    <text evidence="2">The sequence shown here is derived from an EMBL/GenBank/DDBJ whole genome shotgun (WGS) entry which is preliminary data.</text>
</comment>
<dbReference type="RefSeq" id="WP_203910271.1">
    <property type="nucleotide sequence ID" value="NZ_BONY01000027.1"/>
</dbReference>
<organism evidence="2 3">
    <name type="scientific">Rhizocola hellebori</name>
    <dbReference type="NCBI Taxonomy" id="1392758"/>
    <lineage>
        <taxon>Bacteria</taxon>
        <taxon>Bacillati</taxon>
        <taxon>Actinomycetota</taxon>
        <taxon>Actinomycetes</taxon>
        <taxon>Micromonosporales</taxon>
        <taxon>Micromonosporaceae</taxon>
        <taxon>Rhizocola</taxon>
    </lineage>
</organism>
<dbReference type="AlphaFoldDB" id="A0A8J3QBD4"/>
<evidence type="ECO:0000259" key="1">
    <source>
        <dbReference type="PROSITE" id="PS50846"/>
    </source>
</evidence>
<protein>
    <recommendedName>
        <fullName evidence="1">HMA domain-containing protein</fullName>
    </recommendedName>
</protein>
<dbReference type="Gene3D" id="3.30.70.100">
    <property type="match status" value="1"/>
</dbReference>
<feature type="domain" description="HMA" evidence="1">
    <location>
        <begin position="4"/>
        <end position="70"/>
    </location>
</feature>
<gene>
    <name evidence="2" type="ORF">Rhe02_45230</name>
</gene>
<dbReference type="InterPro" id="IPR006121">
    <property type="entry name" value="HMA_dom"/>
</dbReference>
<dbReference type="PROSITE" id="PS50846">
    <property type="entry name" value="HMA_2"/>
    <property type="match status" value="1"/>
</dbReference>
<sequence length="70" mass="7440">MTITTHTFTVSGMHCPGCALLIDDALEDLPGVISSRTSRRKGTATVELNPDVVTPEQVAQAIRAVGYRVA</sequence>
<dbReference type="SUPFAM" id="SSF55008">
    <property type="entry name" value="HMA, heavy metal-associated domain"/>
    <property type="match status" value="1"/>
</dbReference>
<dbReference type="InterPro" id="IPR036163">
    <property type="entry name" value="HMA_dom_sf"/>
</dbReference>
<evidence type="ECO:0000313" key="2">
    <source>
        <dbReference type="EMBL" id="GIH06456.1"/>
    </source>
</evidence>
<accession>A0A8J3QBD4</accession>